<dbReference type="Pfam" id="PF11026">
    <property type="entry name" value="DUF2721"/>
    <property type="match status" value="1"/>
</dbReference>
<dbReference type="Proteomes" id="UP000319143">
    <property type="component" value="Unassembled WGS sequence"/>
</dbReference>
<evidence type="ECO:0008006" key="4">
    <source>
        <dbReference type="Google" id="ProtNLM"/>
    </source>
</evidence>
<keyword evidence="1" id="KW-1133">Transmembrane helix</keyword>
<sequence>MSLHELIPILQFAIGPVILISGVGLILLSMTNRIGRVIDRARLLAHAVRVEAGSGDQERILDQLQILCSRARMIRAGIAFGVMSVLVAALLIISLFIAALFQLSIVPFIIFLFILCMVSLIVCLAFFIIDVNLSLTALWHEVPAEGQHR</sequence>
<feature type="transmembrane region" description="Helical" evidence="1">
    <location>
        <begin position="6"/>
        <end position="28"/>
    </location>
</feature>
<dbReference type="RefSeq" id="WP_146526013.1">
    <property type="nucleotide sequence ID" value="NZ_SJPV01000003.1"/>
</dbReference>
<gene>
    <name evidence="2" type="ORF">Poly41_21030</name>
</gene>
<keyword evidence="3" id="KW-1185">Reference proteome</keyword>
<name>A0A5C6DR09_9BACT</name>
<comment type="caution">
    <text evidence="2">The sequence shown here is derived from an EMBL/GenBank/DDBJ whole genome shotgun (WGS) entry which is preliminary data.</text>
</comment>
<proteinExistence type="predicted"/>
<evidence type="ECO:0000313" key="3">
    <source>
        <dbReference type="Proteomes" id="UP000319143"/>
    </source>
</evidence>
<dbReference type="AlphaFoldDB" id="A0A5C6DR09"/>
<evidence type="ECO:0000256" key="1">
    <source>
        <dbReference type="SAM" id="Phobius"/>
    </source>
</evidence>
<evidence type="ECO:0000313" key="2">
    <source>
        <dbReference type="EMBL" id="TWU39280.1"/>
    </source>
</evidence>
<feature type="transmembrane region" description="Helical" evidence="1">
    <location>
        <begin position="105"/>
        <end position="129"/>
    </location>
</feature>
<keyword evidence="1" id="KW-0812">Transmembrane</keyword>
<reference evidence="2 3" key="1">
    <citation type="submission" date="2019-02" db="EMBL/GenBank/DDBJ databases">
        <title>Deep-cultivation of Planctomycetes and their phenomic and genomic characterization uncovers novel biology.</title>
        <authorList>
            <person name="Wiegand S."/>
            <person name="Jogler M."/>
            <person name="Boedeker C."/>
            <person name="Pinto D."/>
            <person name="Vollmers J."/>
            <person name="Rivas-Marin E."/>
            <person name="Kohn T."/>
            <person name="Peeters S.H."/>
            <person name="Heuer A."/>
            <person name="Rast P."/>
            <person name="Oberbeckmann S."/>
            <person name="Bunk B."/>
            <person name="Jeske O."/>
            <person name="Meyerdierks A."/>
            <person name="Storesund J.E."/>
            <person name="Kallscheuer N."/>
            <person name="Luecker S."/>
            <person name="Lage O.M."/>
            <person name="Pohl T."/>
            <person name="Merkel B.J."/>
            <person name="Hornburger P."/>
            <person name="Mueller R.-W."/>
            <person name="Bruemmer F."/>
            <person name="Labrenz M."/>
            <person name="Spormann A.M."/>
            <person name="Op Den Camp H."/>
            <person name="Overmann J."/>
            <person name="Amann R."/>
            <person name="Jetten M.S.M."/>
            <person name="Mascher T."/>
            <person name="Medema M.H."/>
            <person name="Devos D.P."/>
            <person name="Kaster A.-K."/>
            <person name="Ovreas L."/>
            <person name="Rohde M."/>
            <person name="Galperin M.Y."/>
            <person name="Jogler C."/>
        </authorList>
    </citation>
    <scope>NUCLEOTIDE SEQUENCE [LARGE SCALE GENOMIC DNA]</scope>
    <source>
        <strain evidence="2 3">Poly41</strain>
    </source>
</reference>
<keyword evidence="1" id="KW-0472">Membrane</keyword>
<dbReference type="InterPro" id="IPR021279">
    <property type="entry name" value="DUF2721"/>
</dbReference>
<feature type="transmembrane region" description="Helical" evidence="1">
    <location>
        <begin position="78"/>
        <end position="99"/>
    </location>
</feature>
<accession>A0A5C6DR09</accession>
<dbReference type="EMBL" id="SJPV01000003">
    <property type="protein sequence ID" value="TWU39280.1"/>
    <property type="molecule type" value="Genomic_DNA"/>
</dbReference>
<dbReference type="OrthoDB" id="5465259at2"/>
<protein>
    <recommendedName>
        <fullName evidence="4">DUF2721 domain-containing protein</fullName>
    </recommendedName>
</protein>
<organism evidence="2 3">
    <name type="scientific">Novipirellula artificiosorum</name>
    <dbReference type="NCBI Taxonomy" id="2528016"/>
    <lineage>
        <taxon>Bacteria</taxon>
        <taxon>Pseudomonadati</taxon>
        <taxon>Planctomycetota</taxon>
        <taxon>Planctomycetia</taxon>
        <taxon>Pirellulales</taxon>
        <taxon>Pirellulaceae</taxon>
        <taxon>Novipirellula</taxon>
    </lineage>
</organism>